<comment type="caution">
    <text evidence="2">The sequence shown here is derived from an EMBL/GenBank/DDBJ whole genome shotgun (WGS) entry which is preliminary data.</text>
</comment>
<sequence length="169" mass="18791">MKALRLIKTTIVIMIVSMNLTACSDDDEILFTVQASMPYFHENLYVPNENGNKAISNTKIRIYDYDCENHIRNGNTSDFQIEVTIDSNLDWSAIGLEGTTNNPSLDEPLRILPANGTKGSTTCTLNIPYKIIEEIVSNPTGGSIKTDSKVDFRSNDRLIGRITFQIVGT</sequence>
<dbReference type="RefSeq" id="WP_149949132.1">
    <property type="nucleotide sequence ID" value="NZ_RCXI01000001.1"/>
</dbReference>
<organism evidence="2 3">
    <name type="scientific">Bacteroides cellulosilyticus</name>
    <dbReference type="NCBI Taxonomy" id="246787"/>
    <lineage>
        <taxon>Bacteria</taxon>
        <taxon>Pseudomonadati</taxon>
        <taxon>Bacteroidota</taxon>
        <taxon>Bacteroidia</taxon>
        <taxon>Bacteroidales</taxon>
        <taxon>Bacteroidaceae</taxon>
        <taxon>Bacteroides</taxon>
    </lineage>
</organism>
<dbReference type="EMBL" id="VVYW01000001">
    <property type="protein sequence ID" value="KAA5411244.1"/>
    <property type="molecule type" value="Genomic_DNA"/>
</dbReference>
<dbReference type="AlphaFoldDB" id="A0A5M6AET4"/>
<dbReference type="Proteomes" id="UP000325055">
    <property type="component" value="Unassembled WGS sequence"/>
</dbReference>
<protein>
    <recommendedName>
        <fullName evidence="4">DUF1735 domain-containing protein</fullName>
    </recommendedName>
</protein>
<keyword evidence="1" id="KW-0732">Signal</keyword>
<proteinExistence type="predicted"/>
<evidence type="ECO:0000313" key="2">
    <source>
        <dbReference type="EMBL" id="KAA5411244.1"/>
    </source>
</evidence>
<evidence type="ECO:0000313" key="3">
    <source>
        <dbReference type="Proteomes" id="UP000325055"/>
    </source>
</evidence>
<reference evidence="2 3" key="1">
    <citation type="journal article" date="2019" name="Nat. Med.">
        <title>A library of human gut bacterial isolates paired with longitudinal multiomics data enables mechanistic microbiome research.</title>
        <authorList>
            <person name="Poyet M."/>
            <person name="Groussin M."/>
            <person name="Gibbons S.M."/>
            <person name="Avila-Pacheco J."/>
            <person name="Jiang X."/>
            <person name="Kearney S.M."/>
            <person name="Perrotta A.R."/>
            <person name="Berdy B."/>
            <person name="Zhao S."/>
            <person name="Lieberman T.D."/>
            <person name="Swanson P.K."/>
            <person name="Smith M."/>
            <person name="Roesemann S."/>
            <person name="Alexander J.E."/>
            <person name="Rich S.A."/>
            <person name="Livny J."/>
            <person name="Vlamakis H."/>
            <person name="Clish C."/>
            <person name="Bullock K."/>
            <person name="Deik A."/>
            <person name="Scott J."/>
            <person name="Pierce K.A."/>
            <person name="Xavier R.J."/>
            <person name="Alm E.J."/>
        </authorList>
    </citation>
    <scope>NUCLEOTIDE SEQUENCE [LARGE SCALE GENOMIC DNA]</scope>
    <source>
        <strain evidence="2 3">BIOML-A7</strain>
    </source>
</reference>
<gene>
    <name evidence="2" type="ORF">F2Y86_00525</name>
</gene>
<name>A0A5M6AET4_9BACE</name>
<feature type="chain" id="PRO_5024348841" description="DUF1735 domain-containing protein" evidence="1">
    <location>
        <begin position="25"/>
        <end position="169"/>
    </location>
</feature>
<evidence type="ECO:0000256" key="1">
    <source>
        <dbReference type="SAM" id="SignalP"/>
    </source>
</evidence>
<accession>A0A5M6AET4</accession>
<feature type="signal peptide" evidence="1">
    <location>
        <begin position="1"/>
        <end position="24"/>
    </location>
</feature>
<evidence type="ECO:0008006" key="4">
    <source>
        <dbReference type="Google" id="ProtNLM"/>
    </source>
</evidence>